<sequence>MATAREVMHRGAECIGENESLVEAAKKMRDLKIGSLPICGEDNRLHGIITDRDIVVKCCAEGLNPAEVKAGSLAQGTLQWVDVDTDVDQVLRLMEEHQVRRMPVLENRQLVGMISEVDLAHRIPEQKLAEFVEKVYQH</sequence>
<evidence type="ECO:0000313" key="5">
    <source>
        <dbReference type="Proteomes" id="UP000031419"/>
    </source>
</evidence>
<dbReference type="AlphaFoldDB" id="A0A073AXA9"/>
<dbReference type="InterPro" id="IPR051257">
    <property type="entry name" value="Diverse_CBS-Domain"/>
</dbReference>
<dbReference type="STRING" id="28042.GU90_13540"/>
<proteinExistence type="predicted"/>
<keyword evidence="5" id="KW-1185">Reference proteome</keyword>
<dbReference type="CDD" id="cd04622">
    <property type="entry name" value="CBS_pair_HRP1_like"/>
    <property type="match status" value="1"/>
</dbReference>
<evidence type="ECO:0000259" key="3">
    <source>
        <dbReference type="PROSITE" id="PS51371"/>
    </source>
</evidence>
<comment type="caution">
    <text evidence="4">The sequence shown here is derived from an EMBL/GenBank/DDBJ whole genome shotgun (WGS) entry which is preliminary data.</text>
</comment>
<dbReference type="EMBL" id="JNVU01000031">
    <property type="protein sequence ID" value="KEI43981.1"/>
    <property type="molecule type" value="Genomic_DNA"/>
</dbReference>
<dbReference type="eggNOG" id="COG0517">
    <property type="taxonomic scope" value="Bacteria"/>
</dbReference>
<organism evidence="4 5">
    <name type="scientific">Saccharopolyspora rectivirgula</name>
    <dbReference type="NCBI Taxonomy" id="28042"/>
    <lineage>
        <taxon>Bacteria</taxon>
        <taxon>Bacillati</taxon>
        <taxon>Actinomycetota</taxon>
        <taxon>Actinomycetes</taxon>
        <taxon>Pseudonocardiales</taxon>
        <taxon>Pseudonocardiaceae</taxon>
        <taxon>Saccharopolyspora</taxon>
    </lineage>
</organism>
<protein>
    <recommendedName>
        <fullName evidence="3">CBS domain-containing protein</fullName>
    </recommendedName>
</protein>
<dbReference type="PANTHER" id="PTHR43080">
    <property type="entry name" value="CBS DOMAIN-CONTAINING PROTEIN CBSX3, MITOCHONDRIAL"/>
    <property type="match status" value="1"/>
</dbReference>
<dbReference type="Pfam" id="PF00571">
    <property type="entry name" value="CBS"/>
    <property type="match status" value="2"/>
</dbReference>
<dbReference type="RefSeq" id="WP_029722890.1">
    <property type="nucleotide sequence ID" value="NZ_JAJUIW010000018.1"/>
</dbReference>
<dbReference type="SMART" id="SM00116">
    <property type="entry name" value="CBS"/>
    <property type="match status" value="2"/>
</dbReference>
<dbReference type="OrthoDB" id="9789996at2"/>
<dbReference type="SUPFAM" id="SSF54631">
    <property type="entry name" value="CBS-domain pair"/>
    <property type="match status" value="1"/>
</dbReference>
<accession>A0A073AXA9</accession>
<dbReference type="Gene3D" id="3.10.580.10">
    <property type="entry name" value="CBS-domain"/>
    <property type="match status" value="1"/>
</dbReference>
<evidence type="ECO:0000256" key="2">
    <source>
        <dbReference type="PROSITE-ProRule" id="PRU00703"/>
    </source>
</evidence>
<keyword evidence="1 2" id="KW-0129">CBS domain</keyword>
<dbReference type="PANTHER" id="PTHR43080:SF2">
    <property type="entry name" value="CBS DOMAIN-CONTAINING PROTEIN"/>
    <property type="match status" value="1"/>
</dbReference>
<gene>
    <name evidence="4" type="ORF">GU90_13540</name>
</gene>
<dbReference type="InterPro" id="IPR000644">
    <property type="entry name" value="CBS_dom"/>
</dbReference>
<evidence type="ECO:0000313" key="4">
    <source>
        <dbReference type="EMBL" id="KEI43981.1"/>
    </source>
</evidence>
<feature type="domain" description="CBS" evidence="3">
    <location>
        <begin position="73"/>
        <end position="130"/>
    </location>
</feature>
<name>A0A073AXA9_9PSEU</name>
<dbReference type="Proteomes" id="UP000031419">
    <property type="component" value="Unassembled WGS sequence"/>
</dbReference>
<dbReference type="PROSITE" id="PS51371">
    <property type="entry name" value="CBS"/>
    <property type="match status" value="2"/>
</dbReference>
<dbReference type="InterPro" id="IPR046342">
    <property type="entry name" value="CBS_dom_sf"/>
</dbReference>
<reference evidence="4 5" key="1">
    <citation type="submission" date="2014-06" db="EMBL/GenBank/DDBJ databases">
        <title>Saccharopolyspora rectivirgula DSM-43113 Genome sequencing.</title>
        <authorList>
            <person name="Barrera C."/>
            <person name="Millon L."/>
            <person name="Rognon B."/>
            <person name="Zaugg C."/>
            <person name="Monod M."/>
        </authorList>
    </citation>
    <scope>NUCLEOTIDE SEQUENCE [LARGE SCALE GENOMIC DNA]</scope>
    <source>
        <strain evidence="4 5">DSM 43113</strain>
    </source>
</reference>
<feature type="domain" description="CBS" evidence="3">
    <location>
        <begin position="8"/>
        <end position="67"/>
    </location>
</feature>
<evidence type="ECO:0000256" key="1">
    <source>
        <dbReference type="ARBA" id="ARBA00023122"/>
    </source>
</evidence>